<feature type="active site" evidence="5">
    <location>
        <position position="226"/>
    </location>
</feature>
<gene>
    <name evidence="7" type="ORF">FFLO_03672</name>
</gene>
<keyword evidence="8" id="KW-1185">Reference proteome</keyword>
<evidence type="ECO:0000256" key="5">
    <source>
        <dbReference type="PROSITE-ProRule" id="PRU00239"/>
    </source>
</evidence>
<evidence type="ECO:0000313" key="8">
    <source>
        <dbReference type="Proteomes" id="UP000812966"/>
    </source>
</evidence>
<dbReference type="SUPFAM" id="SSF49758">
    <property type="entry name" value="Calpain large subunit, middle domain (domain III)"/>
    <property type="match status" value="2"/>
</dbReference>
<dbReference type="PANTHER" id="PTHR46143">
    <property type="entry name" value="CALPAIN-7"/>
    <property type="match status" value="1"/>
</dbReference>
<feature type="active site" evidence="5">
    <location>
        <position position="420"/>
    </location>
</feature>
<dbReference type="InterPro" id="IPR051297">
    <property type="entry name" value="PalB/RIM13"/>
</dbReference>
<dbReference type="GO" id="GO:0004198">
    <property type="term" value="F:calcium-dependent cysteine-type endopeptidase activity"/>
    <property type="evidence" value="ECO:0007669"/>
    <property type="project" value="InterPro"/>
</dbReference>
<dbReference type="PANTHER" id="PTHR46143:SF1">
    <property type="entry name" value="CALPAIN-7"/>
    <property type="match status" value="1"/>
</dbReference>
<keyword evidence="2 5" id="KW-0645">Protease</keyword>
<dbReference type="SMART" id="SM00720">
    <property type="entry name" value="calpain_III"/>
    <property type="match status" value="1"/>
</dbReference>
<proteinExistence type="inferred from homology"/>
<dbReference type="InterPro" id="IPR022682">
    <property type="entry name" value="Calpain_domain_III"/>
</dbReference>
<comment type="caution">
    <text evidence="7">The sequence shown here is derived from an EMBL/GenBank/DDBJ whole genome shotgun (WGS) entry which is preliminary data.</text>
</comment>
<dbReference type="AlphaFoldDB" id="A0A8K0JKB1"/>
<dbReference type="InterPro" id="IPR001300">
    <property type="entry name" value="Peptidase_C2_calpain_cat"/>
</dbReference>
<sequence length="903" mass="100145">MSYHTWAKGYVEANAATNTAVKLEHSLQHTPINLSERVFPAYLHAAGLWSNLLASGLAAPTSTYTEPISFVTTSSRQDAEIGDKNEAKKKWRLCLERGKLIKTRIKEMGVEVAKNGQDIITQSAVGAPVLNVEAAQTSLLRQSSSVNGVIVPLWDDTKALGWFNSIANDAGPSKRYGKRPGLNLEQTAYRPEWRPLGGSAPSPPNSQNQKEMVQLIKVEQGMGANCSVVVGLELCLKHNLKWSRRLVQESLEPIPRGSNKVSAPTDVQWYKTKMFVNGSWRAVVIDDTLPQTTNPDVHLCATVVRDVPSTGDPELDAEAEENPIKPELQQAIDIANAWVPLVEKAYMTLHSGYDFPGSIPSLDLYTLTSWIPERLQFNSPGFRRERTWKRLINGQERGTCLIALGTGRNVRGTTGLAPLHAYGVSQVWEEIDGRRRVRVDNPWKRNRPADIVGTTSHTEWARDLRNTLVEEEHTPHTLIFSWDEICNRFETLELNWNPQLFANMKDLHSRIEPASEHRVLPTYRLEVESQLPGAEVWLLLVRHFSDYEANIREKPSMALHVDEEDDVSAGESWKMEEADQVDFLDSPLVLVKHTCLRESAVLKIAPIIESSKDRAITYSIFAYSDANLIFKRLPKKLPYEVMEKGSFSERSAGGNPTLPTFMNNPQYKLEIRPSIDRGNKQEAILRIALSSSNRKLPLDIKLMRDGKRKTNCMTRDIVMGSKQYRRGITQAEGDKISPGSYTIIVSTYDAGKLGDFELVVEANLPVSITAIPQEGAGMHQRVMKGAWSEKNAAGRPSAGAYESNPKFELLVTAPVSAFARLQLAEATDTPINLTVFKRNPGGALGDQVVSSGPYSNAASGVLVPTTRFEPGIYVVVASTYSAGFWGSFKLSVYGSGVIDLTAV</sequence>
<organism evidence="7 8">
    <name type="scientific">Filobasidium floriforme</name>
    <dbReference type="NCBI Taxonomy" id="5210"/>
    <lineage>
        <taxon>Eukaryota</taxon>
        <taxon>Fungi</taxon>
        <taxon>Dikarya</taxon>
        <taxon>Basidiomycota</taxon>
        <taxon>Agaricomycotina</taxon>
        <taxon>Tremellomycetes</taxon>
        <taxon>Filobasidiales</taxon>
        <taxon>Filobasidiaceae</taxon>
        <taxon>Filobasidium</taxon>
    </lineage>
</organism>
<dbReference type="EMBL" id="JABELV010000069">
    <property type="protein sequence ID" value="KAG7532277.1"/>
    <property type="molecule type" value="Genomic_DNA"/>
</dbReference>
<evidence type="ECO:0000259" key="6">
    <source>
        <dbReference type="PROSITE" id="PS50203"/>
    </source>
</evidence>
<comment type="similarity">
    <text evidence="1">Belongs to the peptidase C2 family. PalB/RIM13 subfamily.</text>
</comment>
<name>A0A8K0JKB1_9TREE</name>
<dbReference type="SMART" id="SM00230">
    <property type="entry name" value="CysPc"/>
    <property type="match status" value="1"/>
</dbReference>
<dbReference type="Proteomes" id="UP000812966">
    <property type="component" value="Unassembled WGS sequence"/>
</dbReference>
<protein>
    <recommendedName>
        <fullName evidence="6">Calpain catalytic domain-containing protein</fullName>
    </recommendedName>
</protein>
<feature type="domain" description="Calpain catalytic" evidence="6">
    <location>
        <begin position="217"/>
        <end position="498"/>
    </location>
</feature>
<dbReference type="InterPro" id="IPR036213">
    <property type="entry name" value="Calpain_III_sf"/>
</dbReference>
<reference evidence="7" key="1">
    <citation type="submission" date="2020-04" db="EMBL/GenBank/DDBJ databases">
        <title>Analysis of mating type loci in Filobasidium floriforme.</title>
        <authorList>
            <person name="Nowrousian M."/>
        </authorList>
    </citation>
    <scope>NUCLEOTIDE SEQUENCE</scope>
    <source>
        <strain evidence="7">CBS 6242</strain>
    </source>
</reference>
<dbReference type="SUPFAM" id="SSF54001">
    <property type="entry name" value="Cysteine proteinases"/>
    <property type="match status" value="1"/>
</dbReference>
<keyword evidence="4 5" id="KW-0788">Thiol protease</keyword>
<dbReference type="PROSITE" id="PS50203">
    <property type="entry name" value="CALPAIN_CAT"/>
    <property type="match status" value="1"/>
</dbReference>
<evidence type="ECO:0000256" key="1">
    <source>
        <dbReference type="ARBA" id="ARBA00010193"/>
    </source>
</evidence>
<dbReference type="InterPro" id="IPR038765">
    <property type="entry name" value="Papain-like_cys_pep_sf"/>
</dbReference>
<dbReference type="Gene3D" id="3.90.70.10">
    <property type="entry name" value="Cysteine proteinases"/>
    <property type="match status" value="1"/>
</dbReference>
<dbReference type="InterPro" id="IPR022683">
    <property type="entry name" value="Calpain_III"/>
</dbReference>
<evidence type="ECO:0000256" key="4">
    <source>
        <dbReference type="ARBA" id="ARBA00022807"/>
    </source>
</evidence>
<accession>A0A8K0JKB1</accession>
<keyword evidence="3 5" id="KW-0378">Hydrolase</keyword>
<dbReference type="GO" id="GO:0006508">
    <property type="term" value="P:proteolysis"/>
    <property type="evidence" value="ECO:0007669"/>
    <property type="project" value="UniProtKB-KW"/>
</dbReference>
<dbReference type="Pfam" id="PF00648">
    <property type="entry name" value="Peptidase_C2"/>
    <property type="match status" value="1"/>
</dbReference>
<evidence type="ECO:0000313" key="7">
    <source>
        <dbReference type="EMBL" id="KAG7532277.1"/>
    </source>
</evidence>
<dbReference type="Gene3D" id="2.60.120.380">
    <property type="match status" value="2"/>
</dbReference>
<evidence type="ECO:0000256" key="3">
    <source>
        <dbReference type="ARBA" id="ARBA00022801"/>
    </source>
</evidence>
<dbReference type="Pfam" id="PF01067">
    <property type="entry name" value="Calpain_III"/>
    <property type="match status" value="1"/>
</dbReference>
<feature type="active site" evidence="5">
    <location>
        <position position="441"/>
    </location>
</feature>
<evidence type="ECO:0000256" key="2">
    <source>
        <dbReference type="ARBA" id="ARBA00022670"/>
    </source>
</evidence>